<sequence length="299" mass="30846">MTLDGVLFFPVTPFGPAGAVDPRVLAAHVEDGLAHGPGAVFAACGTGEFHALDAAEHELVVTTAVRAAAGAVPVFGGTGGALPHAVACARGAERAGADGLLVLPPYLVSGPDDGLVAYVEAVAAASGLPLVLYQRGGARFTPSAVARLARLPAVVGFKDGLGDLDLMQRIVLAVRSEVGEEFQFFNGMPTAEQTQAAYRGIGVPLYSSAAFCFAPRVSGAFHRAVATGDEAGRTRLLAEFFQPLVELRDQVPGYAVSLVKAAVRLRGPEVGGVRPPLADPSPAHLRRLRELIEVADGLV</sequence>
<dbReference type="SUPFAM" id="SSF51569">
    <property type="entry name" value="Aldolase"/>
    <property type="match status" value="1"/>
</dbReference>
<dbReference type="NCBIfam" id="NF002958">
    <property type="entry name" value="PRK03620.1"/>
    <property type="match status" value="1"/>
</dbReference>
<dbReference type="PANTHER" id="PTHR12128">
    <property type="entry name" value="DIHYDRODIPICOLINATE SYNTHASE"/>
    <property type="match status" value="1"/>
</dbReference>
<dbReference type="AlphaFoldDB" id="A0A1H5L1W5"/>
<dbReference type="InterPro" id="IPR002220">
    <property type="entry name" value="DapA-like"/>
</dbReference>
<dbReference type="GO" id="GO:0042838">
    <property type="term" value="P:D-glucarate catabolic process"/>
    <property type="evidence" value="ECO:0007669"/>
    <property type="project" value="UniProtKB-UniRule"/>
</dbReference>
<evidence type="ECO:0000256" key="6">
    <source>
        <dbReference type="PIRNR" id="PIRNR001365"/>
    </source>
</evidence>
<dbReference type="Pfam" id="PF00701">
    <property type="entry name" value="DHDPS"/>
    <property type="match status" value="1"/>
</dbReference>
<evidence type="ECO:0000256" key="3">
    <source>
        <dbReference type="ARBA" id="ARBA00007592"/>
    </source>
</evidence>
<feature type="active site" description="Proton donor/acceptor" evidence="7">
    <location>
        <position position="133"/>
    </location>
</feature>
<accession>A0A1H5L1W5</accession>
<comment type="similarity">
    <text evidence="3 5 6">Belongs to the DapA family.</text>
</comment>
<evidence type="ECO:0000313" key="10">
    <source>
        <dbReference type="Proteomes" id="UP000181980"/>
    </source>
</evidence>
<evidence type="ECO:0000256" key="1">
    <source>
        <dbReference type="ARBA" id="ARBA00001446"/>
    </source>
</evidence>
<feature type="active site" description="Schiff-base intermediate with substrate" evidence="7">
    <location>
        <position position="158"/>
    </location>
</feature>
<dbReference type="EC" id="4.2.1.41" evidence="5"/>
<evidence type="ECO:0000256" key="8">
    <source>
        <dbReference type="PIRSR" id="PIRSR001365-2"/>
    </source>
</evidence>
<dbReference type="RefSeq" id="WP_069112690.1">
    <property type="nucleotide sequence ID" value="NZ_FNUC01000003.1"/>
</dbReference>
<feature type="binding site" evidence="8">
    <location>
        <position position="46"/>
    </location>
    <ligand>
        <name>pyruvate</name>
        <dbReference type="ChEBI" id="CHEBI:15361"/>
    </ligand>
</feature>
<dbReference type="InterPro" id="IPR017655">
    <property type="entry name" value="Dehydro-deoxyglucarate_dehyd"/>
</dbReference>
<dbReference type="STRING" id="561176.SAMN04488561_2369"/>
<dbReference type="Gene3D" id="3.20.20.70">
    <property type="entry name" value="Aldolase class I"/>
    <property type="match status" value="1"/>
</dbReference>
<evidence type="ECO:0000313" key="9">
    <source>
        <dbReference type="EMBL" id="SEE71072.1"/>
    </source>
</evidence>
<dbReference type="HAMAP" id="MF_00694">
    <property type="entry name" value="KDGDH"/>
    <property type="match status" value="1"/>
</dbReference>
<dbReference type="PANTHER" id="PTHR12128:SF19">
    <property type="entry name" value="5-DEHYDRO-4-DEOXYGLUCARATE DEHYDRATASE 2-RELATED"/>
    <property type="match status" value="1"/>
</dbReference>
<gene>
    <name evidence="9" type="ORF">SAMN04488561_2369</name>
</gene>
<protein>
    <recommendedName>
        <fullName evidence="5">Probable 5-dehydro-4-deoxyglucarate dehydratase</fullName>
        <ecNumber evidence="5">4.2.1.41</ecNumber>
    </recommendedName>
    <alternativeName>
        <fullName evidence="5">5-keto-4-deoxy-glucarate dehydratase</fullName>
        <shortName evidence="5">KDGDH</shortName>
    </alternativeName>
</protein>
<dbReference type="InterPro" id="IPR013785">
    <property type="entry name" value="Aldolase_TIM"/>
</dbReference>
<evidence type="ECO:0000256" key="4">
    <source>
        <dbReference type="ARBA" id="ARBA00023239"/>
    </source>
</evidence>
<dbReference type="GO" id="GO:0008840">
    <property type="term" value="F:4-hydroxy-tetrahydrodipicolinate synthase activity"/>
    <property type="evidence" value="ECO:0007669"/>
    <property type="project" value="TreeGrafter"/>
</dbReference>
<evidence type="ECO:0000256" key="7">
    <source>
        <dbReference type="PIRSR" id="PIRSR001365-1"/>
    </source>
</evidence>
<dbReference type="EMBL" id="FNUC01000003">
    <property type="protein sequence ID" value="SEE71072.1"/>
    <property type="molecule type" value="Genomic_DNA"/>
</dbReference>
<keyword evidence="4 5" id="KW-0456">Lyase</keyword>
<organism evidence="9 10">
    <name type="scientific">Jiangella alba</name>
    <dbReference type="NCBI Taxonomy" id="561176"/>
    <lineage>
        <taxon>Bacteria</taxon>
        <taxon>Bacillati</taxon>
        <taxon>Actinomycetota</taxon>
        <taxon>Actinomycetes</taxon>
        <taxon>Jiangellales</taxon>
        <taxon>Jiangellaceae</taxon>
        <taxon>Jiangella</taxon>
    </lineage>
</organism>
<proteinExistence type="inferred from homology"/>
<comment type="pathway">
    <text evidence="2 5">Carbohydrate acid metabolism; D-glucarate degradation; 2,5-dioxopentanoate from D-glucarate: step 2/2.</text>
</comment>
<reference evidence="10" key="1">
    <citation type="submission" date="2016-10" db="EMBL/GenBank/DDBJ databases">
        <authorList>
            <person name="Varghese N."/>
            <person name="Submissions S."/>
        </authorList>
    </citation>
    <scope>NUCLEOTIDE SEQUENCE [LARGE SCALE GENOMIC DNA]</scope>
    <source>
        <strain evidence="10">DSM 45237</strain>
    </source>
</reference>
<name>A0A1H5L1W5_9ACTN</name>
<evidence type="ECO:0000256" key="2">
    <source>
        <dbReference type="ARBA" id="ARBA00004983"/>
    </source>
</evidence>
<dbReference type="PIRSF" id="PIRSF001365">
    <property type="entry name" value="DHDPS"/>
    <property type="match status" value="1"/>
</dbReference>
<evidence type="ECO:0000256" key="5">
    <source>
        <dbReference type="HAMAP-Rule" id="MF_00694"/>
    </source>
</evidence>
<dbReference type="UniPathway" id="UPA00564">
    <property type="reaction ID" value="UER00628"/>
</dbReference>
<dbReference type="OrthoDB" id="8995637at2"/>
<dbReference type="Proteomes" id="UP000181980">
    <property type="component" value="Unassembled WGS sequence"/>
</dbReference>
<keyword evidence="10" id="KW-1185">Reference proteome</keyword>
<dbReference type="GO" id="GO:0047448">
    <property type="term" value="F:5-dehydro-4-deoxyglucarate dehydratase activity"/>
    <property type="evidence" value="ECO:0007669"/>
    <property type="project" value="UniProtKB-UniRule"/>
</dbReference>
<comment type="catalytic activity">
    <reaction evidence="1 5">
        <text>5-dehydro-4-deoxy-D-glucarate + H(+) = 2,5-dioxopentanoate + CO2 + H2O</text>
        <dbReference type="Rhea" id="RHEA:24608"/>
        <dbReference type="ChEBI" id="CHEBI:15377"/>
        <dbReference type="ChEBI" id="CHEBI:15378"/>
        <dbReference type="ChEBI" id="CHEBI:16526"/>
        <dbReference type="ChEBI" id="CHEBI:42819"/>
        <dbReference type="ChEBI" id="CHEBI:58136"/>
        <dbReference type="EC" id="4.2.1.41"/>
    </reaction>
</comment>
<dbReference type="SMART" id="SM01130">
    <property type="entry name" value="DHDPS"/>
    <property type="match status" value="1"/>
</dbReference>